<gene>
    <name evidence="3" type="primary">RvY_01851-1</name>
    <name evidence="3" type="synonym">RvY_01851.1</name>
    <name evidence="3" type="ORF">RvY_01851</name>
</gene>
<evidence type="ECO:0000313" key="3">
    <source>
        <dbReference type="EMBL" id="GAU89285.1"/>
    </source>
</evidence>
<comment type="caution">
    <text evidence="3">The sequence shown here is derived from an EMBL/GenBank/DDBJ whole genome shotgun (WGS) entry which is preliminary data.</text>
</comment>
<dbReference type="Pfam" id="PF00385">
    <property type="entry name" value="Chromo"/>
    <property type="match status" value="1"/>
</dbReference>
<dbReference type="PROSITE" id="PS50013">
    <property type="entry name" value="CHROMO_2"/>
    <property type="match status" value="1"/>
</dbReference>
<dbReference type="Proteomes" id="UP000186922">
    <property type="component" value="Unassembled WGS sequence"/>
</dbReference>
<proteinExistence type="predicted"/>
<dbReference type="OrthoDB" id="1918685at2759"/>
<dbReference type="AlphaFoldDB" id="A0A1D1ULK9"/>
<dbReference type="SUPFAM" id="SSF54160">
    <property type="entry name" value="Chromo domain-like"/>
    <property type="match status" value="1"/>
</dbReference>
<organism evidence="3 4">
    <name type="scientific">Ramazzottius varieornatus</name>
    <name type="common">Water bear</name>
    <name type="synonym">Tardigrade</name>
    <dbReference type="NCBI Taxonomy" id="947166"/>
    <lineage>
        <taxon>Eukaryota</taxon>
        <taxon>Metazoa</taxon>
        <taxon>Ecdysozoa</taxon>
        <taxon>Tardigrada</taxon>
        <taxon>Eutardigrada</taxon>
        <taxon>Parachela</taxon>
        <taxon>Hypsibioidea</taxon>
        <taxon>Ramazzottiidae</taxon>
        <taxon>Ramazzottius</taxon>
    </lineage>
</organism>
<dbReference type="InterPro" id="IPR016197">
    <property type="entry name" value="Chromo-like_dom_sf"/>
</dbReference>
<dbReference type="InterPro" id="IPR000953">
    <property type="entry name" value="Chromo/chromo_shadow_dom"/>
</dbReference>
<reference evidence="3 4" key="1">
    <citation type="journal article" date="2016" name="Nat. Commun.">
        <title>Extremotolerant tardigrade genome and improved radiotolerance of human cultured cells by tardigrade-unique protein.</title>
        <authorList>
            <person name="Hashimoto T."/>
            <person name="Horikawa D.D."/>
            <person name="Saito Y."/>
            <person name="Kuwahara H."/>
            <person name="Kozuka-Hata H."/>
            <person name="Shin-I T."/>
            <person name="Minakuchi Y."/>
            <person name="Ohishi K."/>
            <person name="Motoyama A."/>
            <person name="Aizu T."/>
            <person name="Enomoto A."/>
            <person name="Kondo K."/>
            <person name="Tanaka S."/>
            <person name="Hara Y."/>
            <person name="Koshikawa S."/>
            <person name="Sagara H."/>
            <person name="Miura T."/>
            <person name="Yokobori S."/>
            <person name="Miyagawa K."/>
            <person name="Suzuki Y."/>
            <person name="Kubo T."/>
            <person name="Oyama M."/>
            <person name="Kohara Y."/>
            <person name="Fujiyama A."/>
            <person name="Arakawa K."/>
            <person name="Katayama T."/>
            <person name="Toyoda A."/>
            <person name="Kunieda T."/>
        </authorList>
    </citation>
    <scope>NUCLEOTIDE SEQUENCE [LARGE SCALE GENOMIC DNA]</scope>
    <source>
        <strain evidence="3 4">YOKOZUNA-1</strain>
    </source>
</reference>
<feature type="domain" description="Chromo" evidence="2">
    <location>
        <begin position="37"/>
        <end position="72"/>
    </location>
</feature>
<evidence type="ECO:0000259" key="2">
    <source>
        <dbReference type="PROSITE" id="PS50013"/>
    </source>
</evidence>
<sequence>MGQWRDLQMHGRKEKLKGKQLPLAASVTKADRKRREYYVEKILDRRRLTSVLGSAWEYFGKWDGYPDSQNSWVQLSAFGTDRHLPEEFDAVMECEKKPVKNRVREKRD</sequence>
<accession>A0A1D1ULK9</accession>
<name>A0A1D1ULK9_RAMVA</name>
<dbReference type="Gene3D" id="2.40.50.40">
    <property type="match status" value="1"/>
</dbReference>
<feature type="region of interest" description="Disordered" evidence="1">
    <location>
        <begin position="1"/>
        <end position="27"/>
    </location>
</feature>
<evidence type="ECO:0000256" key="1">
    <source>
        <dbReference type="SAM" id="MobiDB-lite"/>
    </source>
</evidence>
<dbReference type="EMBL" id="BDGG01000001">
    <property type="protein sequence ID" value="GAU89285.1"/>
    <property type="molecule type" value="Genomic_DNA"/>
</dbReference>
<evidence type="ECO:0000313" key="4">
    <source>
        <dbReference type="Proteomes" id="UP000186922"/>
    </source>
</evidence>
<protein>
    <recommendedName>
        <fullName evidence="2">Chromo domain-containing protein</fullName>
    </recommendedName>
</protein>
<dbReference type="InterPro" id="IPR023780">
    <property type="entry name" value="Chromo_domain"/>
</dbReference>
<keyword evidence="4" id="KW-1185">Reference proteome</keyword>